<dbReference type="Gene3D" id="3.20.20.60">
    <property type="entry name" value="Phosphoenolpyruvate-binding domains"/>
    <property type="match status" value="1"/>
</dbReference>
<dbReference type="PATRIC" id="fig|52689.4.peg.3823"/>
<comment type="subunit">
    <text evidence="3 7">Homodecamer; pentamer of dimers.</text>
</comment>
<dbReference type="GO" id="GO:0000287">
    <property type="term" value="F:magnesium ion binding"/>
    <property type="evidence" value="ECO:0007669"/>
    <property type="project" value="TreeGrafter"/>
</dbReference>
<feature type="binding site" evidence="7 9">
    <location>
        <begin position="45"/>
        <end position="46"/>
    </location>
    <ligand>
        <name>3-methyl-2-oxobutanoate</name>
        <dbReference type="ChEBI" id="CHEBI:11851"/>
    </ligand>
</feature>
<proteinExistence type="inferred from homology"/>
<dbReference type="PIRSF" id="PIRSF000388">
    <property type="entry name" value="Pantoate_hydroxy_MeTrfase"/>
    <property type="match status" value="1"/>
</dbReference>
<dbReference type="NCBIfam" id="TIGR00222">
    <property type="entry name" value="panB"/>
    <property type="match status" value="1"/>
</dbReference>
<feature type="binding site" evidence="7 10">
    <location>
        <position position="116"/>
    </location>
    <ligand>
        <name>Mg(2+)</name>
        <dbReference type="ChEBI" id="CHEBI:18420"/>
    </ligand>
</feature>
<dbReference type="InterPro" id="IPR040442">
    <property type="entry name" value="Pyrv_kinase-like_dom_sf"/>
</dbReference>
<dbReference type="NCBIfam" id="NF001452">
    <property type="entry name" value="PRK00311.1"/>
    <property type="match status" value="1"/>
</dbReference>
<dbReference type="SUPFAM" id="SSF51621">
    <property type="entry name" value="Phosphoenolpyruvate/pyruvate domain"/>
    <property type="match status" value="1"/>
</dbReference>
<feature type="binding site" evidence="7 10">
    <location>
        <position position="84"/>
    </location>
    <ligand>
        <name>Mg(2+)</name>
        <dbReference type="ChEBI" id="CHEBI:18420"/>
    </ligand>
</feature>
<keyword evidence="11" id="KW-0489">Methyltransferase</keyword>
<accession>A0A0L6U3G6</accession>
<dbReference type="CDD" id="cd06557">
    <property type="entry name" value="KPHMT-like"/>
    <property type="match status" value="1"/>
</dbReference>
<dbReference type="InterPro" id="IPR003700">
    <property type="entry name" value="Pantoate_hydroxy_MeTrfase"/>
</dbReference>
<evidence type="ECO:0000256" key="8">
    <source>
        <dbReference type="PIRSR" id="PIRSR000388-1"/>
    </source>
</evidence>
<keyword evidence="7 10" id="KW-0479">Metal-binding</keyword>
<sequence length="285" mass="30796">MMKKSIINFREMVEKKEKIVYITGYDYLTAKYEERAGVDMILVGDSLGMVTLGHETTYPVTMEDMISHSSAVRRGAPNTFIIGDMPYMSYQISDEEAVFNAGRFTKESLVDAIKLEGGTDSVVARIKAIADIGILVMGHIGLTPQFAAQMGGYKAQGKSAGAAMELLRQALAIEAAGAAFILVEGVPAVVGKAITERLSIPVLGIGAGSFTDGQLLIYADMVGYYDDFTPKFVKKYANVGAELLKGFTGFCEEVRNGSFPDDAVHTYVIADKEAADLEKLLAEIK</sequence>
<dbReference type="Pfam" id="PF02548">
    <property type="entry name" value="Pantoate_transf"/>
    <property type="match status" value="1"/>
</dbReference>
<comment type="cofactor">
    <cofactor evidence="7 10">
        <name>Mg(2+)</name>
        <dbReference type="ChEBI" id="CHEBI:18420"/>
    </cofactor>
    <text evidence="7 10">Binds 1 Mg(2+) ion per subunit.</text>
</comment>
<dbReference type="PANTHER" id="PTHR20881">
    <property type="entry name" value="3-METHYL-2-OXOBUTANOATE HYDROXYMETHYLTRANSFERASE"/>
    <property type="match status" value="1"/>
</dbReference>
<evidence type="ECO:0000256" key="4">
    <source>
        <dbReference type="ARBA" id="ARBA00022655"/>
    </source>
</evidence>
<dbReference type="EC" id="2.1.2.11" evidence="7"/>
<dbReference type="GO" id="GO:0008168">
    <property type="term" value="F:methyltransferase activity"/>
    <property type="evidence" value="ECO:0007669"/>
    <property type="project" value="UniProtKB-KW"/>
</dbReference>
<protein>
    <recommendedName>
        <fullName evidence="7">3-methyl-2-oxobutanoate hydroxymethyltransferase</fullName>
        <ecNumber evidence="7">2.1.2.11</ecNumber>
    </recommendedName>
    <alternativeName>
        <fullName evidence="7">Ketopantoate hydroxymethyltransferase</fullName>
        <shortName evidence="7">KPHMT</shortName>
    </alternativeName>
</protein>
<comment type="subcellular location">
    <subcellularLocation>
        <location evidence="7">Cytoplasm</location>
    </subcellularLocation>
</comment>
<evidence type="ECO:0000256" key="7">
    <source>
        <dbReference type="HAMAP-Rule" id="MF_00156"/>
    </source>
</evidence>
<gene>
    <name evidence="7" type="primary">panB</name>
    <name evidence="11" type="ORF">AKG39_03880</name>
</gene>
<dbReference type="EMBL" id="LGYO01000008">
    <property type="protein sequence ID" value="KNZ42872.1"/>
    <property type="molecule type" value="Genomic_DNA"/>
</dbReference>
<comment type="caution">
    <text evidence="11">The sequence shown here is derived from an EMBL/GenBank/DDBJ whole genome shotgun (WGS) entry which is preliminary data.</text>
</comment>
<evidence type="ECO:0000256" key="10">
    <source>
        <dbReference type="PIRSR" id="PIRSR000388-3"/>
    </source>
</evidence>
<feature type="binding site" evidence="7 10">
    <location>
        <position position="45"/>
    </location>
    <ligand>
        <name>Mg(2+)</name>
        <dbReference type="ChEBI" id="CHEBI:18420"/>
    </ligand>
</feature>
<feature type="active site" description="Proton acceptor" evidence="7 8">
    <location>
        <position position="184"/>
    </location>
</feature>
<comment type="function">
    <text evidence="6 7">Catalyzes the reversible reaction in which hydroxymethyl group from 5,10-methylenetetrahydrofolate is transferred onto alpha-ketoisovalerate to form ketopantoate.</text>
</comment>
<keyword evidence="7 10" id="KW-0460">Magnesium</keyword>
<comment type="similarity">
    <text evidence="2 7">Belongs to the PanB family.</text>
</comment>
<evidence type="ECO:0000256" key="1">
    <source>
        <dbReference type="ARBA" id="ARBA00005033"/>
    </source>
</evidence>
<dbReference type="GO" id="GO:0032259">
    <property type="term" value="P:methylation"/>
    <property type="evidence" value="ECO:0007669"/>
    <property type="project" value="UniProtKB-KW"/>
</dbReference>
<dbReference type="HAMAP" id="MF_00156">
    <property type="entry name" value="PanB"/>
    <property type="match status" value="1"/>
</dbReference>
<keyword evidence="4 7" id="KW-0566">Pantothenate biosynthesis</keyword>
<evidence type="ECO:0000256" key="3">
    <source>
        <dbReference type="ARBA" id="ARBA00011424"/>
    </source>
</evidence>
<dbReference type="PANTHER" id="PTHR20881:SF0">
    <property type="entry name" value="3-METHYL-2-OXOBUTANOATE HYDROXYMETHYLTRANSFERASE"/>
    <property type="match status" value="1"/>
</dbReference>
<feature type="binding site" evidence="7 9">
    <location>
        <position position="114"/>
    </location>
    <ligand>
        <name>3-methyl-2-oxobutanoate</name>
        <dbReference type="ChEBI" id="CHEBI:11851"/>
    </ligand>
</feature>
<dbReference type="GO" id="GO:0003864">
    <property type="term" value="F:3-methyl-2-oxobutanoate hydroxymethyltransferase activity"/>
    <property type="evidence" value="ECO:0007669"/>
    <property type="project" value="UniProtKB-UniRule"/>
</dbReference>
<comment type="catalytic activity">
    <reaction evidence="7">
        <text>(6R)-5,10-methylene-5,6,7,8-tetrahydrofolate + 3-methyl-2-oxobutanoate + H2O = 2-dehydropantoate + (6S)-5,6,7,8-tetrahydrofolate</text>
        <dbReference type="Rhea" id="RHEA:11824"/>
        <dbReference type="ChEBI" id="CHEBI:11561"/>
        <dbReference type="ChEBI" id="CHEBI:11851"/>
        <dbReference type="ChEBI" id="CHEBI:15377"/>
        <dbReference type="ChEBI" id="CHEBI:15636"/>
        <dbReference type="ChEBI" id="CHEBI:57453"/>
        <dbReference type="EC" id="2.1.2.11"/>
    </reaction>
</comment>
<dbReference type="InterPro" id="IPR015813">
    <property type="entry name" value="Pyrv/PenolPyrv_kinase-like_dom"/>
</dbReference>
<dbReference type="AlphaFoldDB" id="A0A0L6U3G6"/>
<dbReference type="STRING" id="52689.AKG39_03880"/>
<evidence type="ECO:0000256" key="6">
    <source>
        <dbReference type="ARBA" id="ARBA00056497"/>
    </source>
</evidence>
<keyword evidence="5 7" id="KW-0808">Transferase</keyword>
<dbReference type="Proteomes" id="UP000036873">
    <property type="component" value="Unassembled WGS sequence"/>
</dbReference>
<keyword evidence="12" id="KW-1185">Reference proteome</keyword>
<dbReference type="OrthoDB" id="9781789at2"/>
<evidence type="ECO:0000256" key="9">
    <source>
        <dbReference type="PIRSR" id="PIRSR000388-2"/>
    </source>
</evidence>
<keyword evidence="7" id="KW-0963">Cytoplasm</keyword>
<dbReference type="FunFam" id="3.20.20.60:FF:000003">
    <property type="entry name" value="3-methyl-2-oxobutanoate hydroxymethyltransferase"/>
    <property type="match status" value="1"/>
</dbReference>
<evidence type="ECO:0000256" key="5">
    <source>
        <dbReference type="ARBA" id="ARBA00022679"/>
    </source>
</evidence>
<evidence type="ECO:0000313" key="12">
    <source>
        <dbReference type="Proteomes" id="UP000036873"/>
    </source>
</evidence>
<reference evidence="12" key="1">
    <citation type="submission" date="2015-07" db="EMBL/GenBank/DDBJ databases">
        <title>Draft genome sequence of Acetobacterium bakii DSM 8293, a potential psychrophilic chemical producer through syngas fermentation.</title>
        <authorList>
            <person name="Song Y."/>
            <person name="Hwang S."/>
            <person name="Cho B.-K."/>
        </authorList>
    </citation>
    <scope>NUCLEOTIDE SEQUENCE [LARGE SCALE GENOMIC DNA]</scope>
    <source>
        <strain evidence="12">DSM 8239</strain>
    </source>
</reference>
<feature type="binding site" evidence="7 9">
    <location>
        <position position="84"/>
    </location>
    <ligand>
        <name>3-methyl-2-oxobutanoate</name>
        <dbReference type="ChEBI" id="CHEBI:11851"/>
    </ligand>
</feature>
<dbReference type="GO" id="GO:0015940">
    <property type="term" value="P:pantothenate biosynthetic process"/>
    <property type="evidence" value="ECO:0007669"/>
    <property type="project" value="UniProtKB-UniRule"/>
</dbReference>
<dbReference type="UniPathway" id="UPA00028">
    <property type="reaction ID" value="UER00003"/>
</dbReference>
<name>A0A0L6U3G6_9FIRM</name>
<evidence type="ECO:0000313" key="11">
    <source>
        <dbReference type="EMBL" id="KNZ42872.1"/>
    </source>
</evidence>
<evidence type="ECO:0000256" key="2">
    <source>
        <dbReference type="ARBA" id="ARBA00008676"/>
    </source>
</evidence>
<organism evidence="11 12">
    <name type="scientific">Acetobacterium bakii</name>
    <dbReference type="NCBI Taxonomy" id="52689"/>
    <lineage>
        <taxon>Bacteria</taxon>
        <taxon>Bacillati</taxon>
        <taxon>Bacillota</taxon>
        <taxon>Clostridia</taxon>
        <taxon>Eubacteriales</taxon>
        <taxon>Eubacteriaceae</taxon>
        <taxon>Acetobacterium</taxon>
    </lineage>
</organism>
<comment type="pathway">
    <text evidence="1 7">Cofactor biosynthesis; (R)-pantothenate biosynthesis; (R)-pantoate from 3-methyl-2-oxobutanoate: step 1/2.</text>
</comment>
<dbReference type="GO" id="GO:0005737">
    <property type="term" value="C:cytoplasm"/>
    <property type="evidence" value="ECO:0007669"/>
    <property type="project" value="UniProtKB-SubCell"/>
</dbReference>